<reference evidence="2 3" key="1">
    <citation type="submission" date="2015-04" db="EMBL/GenBank/DDBJ databases">
        <authorList>
            <person name="Syromyatnikov M.Y."/>
            <person name="Popov V.N."/>
        </authorList>
    </citation>
    <scope>NUCLEOTIDE SEQUENCE [LARGE SCALE GENOMIC DNA]</scope>
</reference>
<accession>A0A1J1IYR5</accession>
<keyword evidence="3" id="KW-1185">Reference proteome</keyword>
<dbReference type="AlphaFoldDB" id="A0A1J1IYR5"/>
<keyword evidence="1" id="KW-0732">Signal</keyword>
<organism evidence="2 3">
    <name type="scientific">Clunio marinus</name>
    <dbReference type="NCBI Taxonomy" id="568069"/>
    <lineage>
        <taxon>Eukaryota</taxon>
        <taxon>Metazoa</taxon>
        <taxon>Ecdysozoa</taxon>
        <taxon>Arthropoda</taxon>
        <taxon>Hexapoda</taxon>
        <taxon>Insecta</taxon>
        <taxon>Pterygota</taxon>
        <taxon>Neoptera</taxon>
        <taxon>Endopterygota</taxon>
        <taxon>Diptera</taxon>
        <taxon>Nematocera</taxon>
        <taxon>Chironomoidea</taxon>
        <taxon>Chironomidae</taxon>
        <taxon>Clunio</taxon>
    </lineage>
</organism>
<sequence>MTIKRRFLLIASILMSFHFHLLKADVQSIEVKETNSTSYSSSDEDYYDDIGDDEESFGNTTDQNKTCIYGGKKKLGNKCELFLSENHKIY</sequence>
<protein>
    <submittedName>
        <fullName evidence="2">CLUMA_CG016338, isoform A</fullName>
    </submittedName>
</protein>
<evidence type="ECO:0000256" key="1">
    <source>
        <dbReference type="SAM" id="SignalP"/>
    </source>
</evidence>
<feature type="chain" id="PRO_5009619175" evidence="1">
    <location>
        <begin position="25"/>
        <end position="90"/>
    </location>
</feature>
<feature type="signal peptide" evidence="1">
    <location>
        <begin position="1"/>
        <end position="24"/>
    </location>
</feature>
<proteinExistence type="predicted"/>
<dbReference type="EMBL" id="CVRI01000059">
    <property type="protein sequence ID" value="CRL03721.1"/>
    <property type="molecule type" value="Genomic_DNA"/>
</dbReference>
<evidence type="ECO:0000313" key="2">
    <source>
        <dbReference type="EMBL" id="CRL03721.1"/>
    </source>
</evidence>
<name>A0A1J1IYR5_9DIPT</name>
<dbReference type="Proteomes" id="UP000183832">
    <property type="component" value="Unassembled WGS sequence"/>
</dbReference>
<evidence type="ECO:0000313" key="3">
    <source>
        <dbReference type="Proteomes" id="UP000183832"/>
    </source>
</evidence>
<gene>
    <name evidence="2" type="ORF">CLUMA_CG016338</name>
</gene>